<keyword evidence="2" id="KW-1185">Reference proteome</keyword>
<comment type="caution">
    <text evidence="1">The sequence shown here is derived from an EMBL/GenBank/DDBJ whole genome shotgun (WGS) entry which is preliminary data.</text>
</comment>
<accession>A0A3S1CSR0</accession>
<evidence type="ECO:0000313" key="1">
    <source>
        <dbReference type="EMBL" id="RUT08580.1"/>
    </source>
</evidence>
<reference evidence="1" key="1">
    <citation type="submission" date="2018-12" db="EMBL/GenBank/DDBJ databases">
        <authorList>
            <person name="Will S."/>
            <person name="Neumann-Schaal M."/>
            <person name="Henke P."/>
        </authorList>
    </citation>
    <scope>NUCLEOTIDE SEQUENCE</scope>
    <source>
        <strain evidence="1">PCC 7102</strain>
    </source>
</reference>
<sequence>MRKLHRSSEPDKAIKDYYQLINQRQYSDAWANLSSRFQNLKPENNYNNYEEWWNKVNSVTIDSIQLVEKDNHTAIVDAKLSYSMKDGRKINDPSRITLILHSNGKWLIDDKIKS</sequence>
<gene>
    <name evidence="1" type="ORF">DSM106972_017480</name>
</gene>
<dbReference type="EMBL" id="RSCL01000003">
    <property type="protein sequence ID" value="RUT08580.1"/>
    <property type="molecule type" value="Genomic_DNA"/>
</dbReference>
<evidence type="ECO:0008006" key="3">
    <source>
        <dbReference type="Google" id="ProtNLM"/>
    </source>
</evidence>
<dbReference type="OrthoDB" id="518119at2"/>
<dbReference type="RefSeq" id="WP_127080363.1">
    <property type="nucleotide sequence ID" value="NZ_RSCL01000003.1"/>
</dbReference>
<proteinExistence type="predicted"/>
<dbReference type="AlphaFoldDB" id="A0A3S1CSR0"/>
<reference evidence="1" key="2">
    <citation type="journal article" date="2019" name="Genome Biol. Evol.">
        <title>Day and night: Metabolic profiles and evolutionary relationships of six axenic non-marine cyanobacteria.</title>
        <authorList>
            <person name="Will S.E."/>
            <person name="Henke P."/>
            <person name="Boedeker C."/>
            <person name="Huang S."/>
            <person name="Brinkmann H."/>
            <person name="Rohde M."/>
            <person name="Jarek M."/>
            <person name="Friedl T."/>
            <person name="Seufert S."/>
            <person name="Schumacher M."/>
            <person name="Overmann J."/>
            <person name="Neumann-Schaal M."/>
            <person name="Petersen J."/>
        </authorList>
    </citation>
    <scope>NUCLEOTIDE SEQUENCE [LARGE SCALE GENOMIC DNA]</scope>
    <source>
        <strain evidence="1">PCC 7102</strain>
    </source>
</reference>
<name>A0A3S1CSR0_9CYAN</name>
<dbReference type="Proteomes" id="UP000271624">
    <property type="component" value="Unassembled WGS sequence"/>
</dbReference>
<protein>
    <recommendedName>
        <fullName evidence="3">DUF4878 domain-containing protein</fullName>
    </recommendedName>
</protein>
<organism evidence="1 2">
    <name type="scientific">Dulcicalothrix desertica PCC 7102</name>
    <dbReference type="NCBI Taxonomy" id="232991"/>
    <lineage>
        <taxon>Bacteria</taxon>
        <taxon>Bacillati</taxon>
        <taxon>Cyanobacteriota</taxon>
        <taxon>Cyanophyceae</taxon>
        <taxon>Nostocales</taxon>
        <taxon>Calotrichaceae</taxon>
        <taxon>Dulcicalothrix</taxon>
    </lineage>
</organism>
<evidence type="ECO:0000313" key="2">
    <source>
        <dbReference type="Proteomes" id="UP000271624"/>
    </source>
</evidence>